<dbReference type="Proteomes" id="UP000231259">
    <property type="component" value="Unassembled WGS sequence"/>
</dbReference>
<accession>A0A2G8R8T1</accession>
<dbReference type="AlphaFoldDB" id="A0A2G8R8T1"/>
<feature type="region of interest" description="Disordered" evidence="1">
    <location>
        <begin position="1"/>
        <end position="26"/>
    </location>
</feature>
<keyword evidence="3" id="KW-1185">Reference proteome</keyword>
<evidence type="ECO:0000313" key="2">
    <source>
        <dbReference type="EMBL" id="PIL17966.1"/>
    </source>
</evidence>
<evidence type="ECO:0000313" key="3">
    <source>
        <dbReference type="Proteomes" id="UP000231259"/>
    </source>
</evidence>
<gene>
    <name evidence="2" type="ORF">P775_22290</name>
</gene>
<name>A0A2G8R8T1_9RHOB</name>
<feature type="compositionally biased region" description="Basic and acidic residues" evidence="1">
    <location>
        <begin position="1"/>
        <end position="10"/>
    </location>
</feature>
<organism evidence="2 3">
    <name type="scientific">Puniceibacterium antarcticum</name>
    <dbReference type="NCBI Taxonomy" id="1206336"/>
    <lineage>
        <taxon>Bacteria</taxon>
        <taxon>Pseudomonadati</taxon>
        <taxon>Pseudomonadota</taxon>
        <taxon>Alphaproteobacteria</taxon>
        <taxon>Rhodobacterales</taxon>
        <taxon>Paracoccaceae</taxon>
        <taxon>Puniceibacterium</taxon>
    </lineage>
</organism>
<sequence length="65" mass="7130">MGRDFDDASARHKWRPVRRTGDPVRARKGRAALLRAWAGQRTTAEAGDNTLDLAAQVLSASIFPP</sequence>
<dbReference type="EMBL" id="AWWI01000143">
    <property type="protein sequence ID" value="PIL17966.1"/>
    <property type="molecule type" value="Genomic_DNA"/>
</dbReference>
<comment type="caution">
    <text evidence="2">The sequence shown here is derived from an EMBL/GenBank/DDBJ whole genome shotgun (WGS) entry which is preliminary data.</text>
</comment>
<protein>
    <submittedName>
        <fullName evidence="2">Uncharacterized protein</fullName>
    </submittedName>
</protein>
<reference evidence="2 3" key="1">
    <citation type="submission" date="2013-09" db="EMBL/GenBank/DDBJ databases">
        <title>Genome sequencing of Phaeobacter antarcticus sp. nov. SM1211.</title>
        <authorList>
            <person name="Zhang X.-Y."/>
            <person name="Liu C."/>
            <person name="Chen X.-L."/>
            <person name="Xie B.-B."/>
            <person name="Qin Q.-L."/>
            <person name="Rong J.-C."/>
            <person name="Zhang Y.-Z."/>
        </authorList>
    </citation>
    <scope>NUCLEOTIDE SEQUENCE [LARGE SCALE GENOMIC DNA]</scope>
    <source>
        <strain evidence="2 3">SM1211</strain>
    </source>
</reference>
<proteinExistence type="predicted"/>
<evidence type="ECO:0000256" key="1">
    <source>
        <dbReference type="SAM" id="MobiDB-lite"/>
    </source>
</evidence>